<keyword evidence="6" id="KW-1185">Reference proteome</keyword>
<protein>
    <submittedName>
        <fullName evidence="5">DeoR/GlpR family transcriptional regulator of sugar metabolism</fullName>
    </submittedName>
</protein>
<feature type="domain" description="HTH deoR-type" evidence="4">
    <location>
        <begin position="18"/>
        <end position="73"/>
    </location>
</feature>
<dbReference type="Gene3D" id="1.10.10.10">
    <property type="entry name" value="Winged helix-like DNA-binding domain superfamily/Winged helix DNA-binding domain"/>
    <property type="match status" value="1"/>
</dbReference>
<dbReference type="Pfam" id="PF08220">
    <property type="entry name" value="HTH_DeoR"/>
    <property type="match status" value="1"/>
</dbReference>
<sequence length="268" mass="28827">MDENVSRREDGERPVALPAMRQNRLVQLLNERGQVTVAELVALFEVSRDTIRRDLDVLEERELLVRTHGGAVRNDRMVRVDTTLGQRMDEHSDAKMRIARACARLVRDGETLILNGGSTTCYFAGELGGHRDLTLVTNNLRIPPVVPDASLRALQILGGAYWSVSQVTIGAIGFPSVAGIRADTAVIGAAALSAAGPSVGRLEEAVGTSAMIDIADRTVLLVDSSKFDAEAFARIAPLDRIQHLVTDAEPAGALREALLAADVQITVC</sequence>
<keyword evidence="1" id="KW-0805">Transcription regulation</keyword>
<dbReference type="InterPro" id="IPR036390">
    <property type="entry name" value="WH_DNA-bd_sf"/>
</dbReference>
<gene>
    <name evidence="5" type="ORF">GGR04_001704</name>
</gene>
<keyword evidence="2" id="KW-0238">DNA-binding</keyword>
<dbReference type="InterPro" id="IPR014036">
    <property type="entry name" value="DeoR-like_C"/>
</dbReference>
<dbReference type="SMART" id="SM00420">
    <property type="entry name" value="HTH_DEOR"/>
    <property type="match status" value="1"/>
</dbReference>
<organism evidence="5 6">
    <name type="scientific">Aureimonas pseudogalii</name>
    <dbReference type="NCBI Taxonomy" id="1744844"/>
    <lineage>
        <taxon>Bacteria</taxon>
        <taxon>Pseudomonadati</taxon>
        <taxon>Pseudomonadota</taxon>
        <taxon>Alphaproteobacteria</taxon>
        <taxon>Hyphomicrobiales</taxon>
        <taxon>Aurantimonadaceae</taxon>
        <taxon>Aureimonas</taxon>
    </lineage>
</organism>
<dbReference type="GO" id="GO:0003700">
    <property type="term" value="F:DNA-binding transcription factor activity"/>
    <property type="evidence" value="ECO:0007669"/>
    <property type="project" value="InterPro"/>
</dbReference>
<dbReference type="GO" id="GO:0003677">
    <property type="term" value="F:DNA binding"/>
    <property type="evidence" value="ECO:0007669"/>
    <property type="project" value="UniProtKB-KW"/>
</dbReference>
<dbReference type="Gene3D" id="3.40.50.1360">
    <property type="match status" value="1"/>
</dbReference>
<dbReference type="InterPro" id="IPR037171">
    <property type="entry name" value="NagB/RpiA_transferase-like"/>
</dbReference>
<dbReference type="PRINTS" id="PR00037">
    <property type="entry name" value="HTHLACR"/>
</dbReference>
<keyword evidence="3" id="KW-0804">Transcription</keyword>
<dbReference type="SMART" id="SM01134">
    <property type="entry name" value="DeoRC"/>
    <property type="match status" value="1"/>
</dbReference>
<dbReference type="PANTHER" id="PTHR30363">
    <property type="entry name" value="HTH-TYPE TRANSCRIPTIONAL REGULATOR SRLR-RELATED"/>
    <property type="match status" value="1"/>
</dbReference>
<dbReference type="InterPro" id="IPR018356">
    <property type="entry name" value="Tscrpt_reg_HTH_DeoR_CS"/>
</dbReference>
<evidence type="ECO:0000256" key="3">
    <source>
        <dbReference type="ARBA" id="ARBA00023163"/>
    </source>
</evidence>
<dbReference type="InterPro" id="IPR001034">
    <property type="entry name" value="DeoR_HTH"/>
</dbReference>
<comment type="caution">
    <text evidence="5">The sequence shown here is derived from an EMBL/GenBank/DDBJ whole genome shotgun (WGS) entry which is preliminary data.</text>
</comment>
<accession>A0A7W6EAS2</accession>
<reference evidence="5 6" key="1">
    <citation type="submission" date="2020-08" db="EMBL/GenBank/DDBJ databases">
        <title>Genomic Encyclopedia of Type Strains, Phase IV (KMG-IV): sequencing the most valuable type-strain genomes for metagenomic binning, comparative biology and taxonomic classification.</title>
        <authorList>
            <person name="Goeker M."/>
        </authorList>
    </citation>
    <scope>NUCLEOTIDE SEQUENCE [LARGE SCALE GENOMIC DNA]</scope>
    <source>
        <strain evidence="5 6">DSM 102238</strain>
    </source>
</reference>
<dbReference type="InterPro" id="IPR050313">
    <property type="entry name" value="Carb_Metab_HTH_regulators"/>
</dbReference>
<evidence type="ECO:0000313" key="5">
    <source>
        <dbReference type="EMBL" id="MBB3997866.1"/>
    </source>
</evidence>
<dbReference type="PANTHER" id="PTHR30363:SF44">
    <property type="entry name" value="AGA OPERON TRANSCRIPTIONAL REPRESSOR-RELATED"/>
    <property type="match status" value="1"/>
</dbReference>
<dbReference type="EMBL" id="JACIEK010000003">
    <property type="protein sequence ID" value="MBB3997866.1"/>
    <property type="molecule type" value="Genomic_DNA"/>
</dbReference>
<dbReference type="RefSeq" id="WP_183199422.1">
    <property type="nucleotide sequence ID" value="NZ_JACIEK010000003.1"/>
</dbReference>
<evidence type="ECO:0000259" key="4">
    <source>
        <dbReference type="PROSITE" id="PS51000"/>
    </source>
</evidence>
<dbReference type="PROSITE" id="PS51000">
    <property type="entry name" value="HTH_DEOR_2"/>
    <property type="match status" value="1"/>
</dbReference>
<evidence type="ECO:0000313" key="6">
    <source>
        <dbReference type="Proteomes" id="UP000542776"/>
    </source>
</evidence>
<dbReference type="InterPro" id="IPR036388">
    <property type="entry name" value="WH-like_DNA-bd_sf"/>
</dbReference>
<dbReference type="SUPFAM" id="SSF46785">
    <property type="entry name" value="Winged helix' DNA-binding domain"/>
    <property type="match status" value="1"/>
</dbReference>
<dbReference type="PROSITE" id="PS00894">
    <property type="entry name" value="HTH_DEOR_1"/>
    <property type="match status" value="1"/>
</dbReference>
<dbReference type="Proteomes" id="UP000542776">
    <property type="component" value="Unassembled WGS sequence"/>
</dbReference>
<evidence type="ECO:0000256" key="1">
    <source>
        <dbReference type="ARBA" id="ARBA00023015"/>
    </source>
</evidence>
<name>A0A7W6EAS2_9HYPH</name>
<dbReference type="Pfam" id="PF00455">
    <property type="entry name" value="DeoRC"/>
    <property type="match status" value="1"/>
</dbReference>
<proteinExistence type="predicted"/>
<dbReference type="SUPFAM" id="SSF100950">
    <property type="entry name" value="NagB/RpiA/CoA transferase-like"/>
    <property type="match status" value="1"/>
</dbReference>
<evidence type="ECO:0000256" key="2">
    <source>
        <dbReference type="ARBA" id="ARBA00023125"/>
    </source>
</evidence>
<dbReference type="AlphaFoldDB" id="A0A7W6EAS2"/>